<dbReference type="Proteomes" id="UP000006174">
    <property type="component" value="Unassembled WGS sequence"/>
</dbReference>
<dbReference type="EMBL" id="CAGI01000194">
    <property type="protein sequence ID" value="CCF54710.1"/>
    <property type="molecule type" value="Genomic_DNA"/>
</dbReference>
<accession>I2G6B7</accession>
<sequence length="123" mass="13610">MWRDSDQRIAKISPSGVGILLRKHCIILSSFKISSATSKLPDTTITDRICDKADQATLTSIAEDVASRPSMGAVPKRLLNKSMGRLLAEEAKPDFEFLKTAWPYGFVDAKLLYVFRHALTVAV</sequence>
<dbReference type="HOGENOM" id="CLU_2016917_0_0_1"/>
<reference evidence="1 2" key="1">
    <citation type="journal article" date="2012" name="Plant Cell">
        <title>Genome comparison of barley and maize smut fungi reveals targeted loss of RNA silencing components and species-specific presence of transposable elements.</title>
        <authorList>
            <person name="Laurie J.D."/>
            <person name="Ali S."/>
            <person name="Linning R."/>
            <person name="Mannhaupt G."/>
            <person name="Wong P."/>
            <person name="Gueldener U."/>
            <person name="Muensterkoetter M."/>
            <person name="Moore R."/>
            <person name="Kahmann R."/>
            <person name="Bakkeren G."/>
            <person name="Schirawski J."/>
        </authorList>
    </citation>
    <scope>NUCLEOTIDE SEQUENCE [LARGE SCALE GENOMIC DNA]</scope>
    <source>
        <strain evidence="2">Uh4875-4</strain>
    </source>
</reference>
<proteinExistence type="predicted"/>
<comment type="caution">
    <text evidence="1">The sequence shown here is derived from an EMBL/GenBank/DDBJ whole genome shotgun (WGS) entry which is preliminary data.</text>
</comment>
<organism evidence="1 2">
    <name type="scientific">Ustilago hordei</name>
    <name type="common">Barley covered smut fungus</name>
    <dbReference type="NCBI Taxonomy" id="120017"/>
    <lineage>
        <taxon>Eukaryota</taxon>
        <taxon>Fungi</taxon>
        <taxon>Dikarya</taxon>
        <taxon>Basidiomycota</taxon>
        <taxon>Ustilaginomycotina</taxon>
        <taxon>Ustilaginomycetes</taxon>
        <taxon>Ustilaginales</taxon>
        <taxon>Ustilaginaceae</taxon>
        <taxon>Ustilago</taxon>
    </lineage>
</organism>
<name>I2G6B7_USTHO</name>
<evidence type="ECO:0000313" key="1">
    <source>
        <dbReference type="EMBL" id="CCF54710.1"/>
    </source>
</evidence>
<dbReference type="AlphaFoldDB" id="I2G6B7"/>
<keyword evidence="2" id="KW-1185">Reference proteome</keyword>
<evidence type="ECO:0000313" key="2">
    <source>
        <dbReference type="Proteomes" id="UP000006174"/>
    </source>
</evidence>
<dbReference type="OrthoDB" id="10476481at2759"/>
<gene>
    <name evidence="1" type="ORF">UHOR_16649</name>
</gene>
<protein>
    <submittedName>
        <fullName evidence="1">Uncharacterized protein</fullName>
    </submittedName>
</protein>